<dbReference type="EMBL" id="MN739334">
    <property type="protein sequence ID" value="QHS99067.1"/>
    <property type="molecule type" value="Genomic_DNA"/>
</dbReference>
<name>A0A6C0C396_9ZZZZ</name>
<organism evidence="1">
    <name type="scientific">viral metagenome</name>
    <dbReference type="NCBI Taxonomy" id="1070528"/>
    <lineage>
        <taxon>unclassified sequences</taxon>
        <taxon>metagenomes</taxon>
        <taxon>organismal metagenomes</taxon>
    </lineage>
</organism>
<evidence type="ECO:0000313" key="1">
    <source>
        <dbReference type="EMBL" id="QHS99067.1"/>
    </source>
</evidence>
<dbReference type="AlphaFoldDB" id="A0A6C0C396"/>
<sequence length="81" mass="9611">MYMAFVIRQDNEDRVVFYSKKINQPVNIVSEYVERGDSCRLTYLIKKNMFLQCEHLSNPVFLGSRTLDEDYTFSVFARNCL</sequence>
<protein>
    <submittedName>
        <fullName evidence="1">Uncharacterized protein</fullName>
    </submittedName>
</protein>
<accession>A0A6C0C396</accession>
<proteinExistence type="predicted"/>
<reference evidence="1" key="1">
    <citation type="journal article" date="2020" name="Nature">
        <title>Giant virus diversity and host interactions through global metagenomics.</title>
        <authorList>
            <person name="Schulz F."/>
            <person name="Roux S."/>
            <person name="Paez-Espino D."/>
            <person name="Jungbluth S."/>
            <person name="Walsh D.A."/>
            <person name="Denef V.J."/>
            <person name="McMahon K.D."/>
            <person name="Konstantinidis K.T."/>
            <person name="Eloe-Fadrosh E.A."/>
            <person name="Kyrpides N.C."/>
            <person name="Woyke T."/>
        </authorList>
    </citation>
    <scope>NUCLEOTIDE SEQUENCE</scope>
    <source>
        <strain evidence="1">GVMAG-M-3300020185-33</strain>
    </source>
</reference>